<sequence>MAKADGLEIGGRPRGARSADEANFAGHLDRKLADRQREERNVLGSGQGKARAVANEASATRAGDVQGKGGSKASQEGKESGGKNLETAQVELLALLGEYLGLIGDQARDVATGPGEWTFKIEDAAELSLLAALAGMGEKDSAALLEKFAAGGGEFEIAEFLNVFSRHFLAMEQDQPVPVPETDLPYLQMLLGKLGLDSEAVEKIGEQAVQGDNTLDLAAFLSGLEELDLEEIAKSHPEGKIVLQGWDAEQLLAVLEHAGVSRALQRELLPELHAPWDQPQRPNQPLELDLERFRQLLAQGIAEIEESRPRAEIPAFLAQLKKIFQQAGFNEQRPGWNPAVQAAAAKVYEKLLESVDLAAVRLEKVGAEQKLTLKDDLALLDKKAKIAALNKEGVARAEVRQALAEAGLVGSKDGDELVSGRLFLNEMKLEARGDERGAEILAGSADSPSDNNRLEILRALNQAPRQQAQLEQQVFNRIASGVVGGLNRNEHHLVMHLYPRELGEVRVELLVRDNQVSLNFAMENTRVKEILEKNMDMFKDNLERRGFVLGECMVSVDQQDRGSSGEAWQRFTAAWTNQNGGMVRRESLAEVPQEVLYQRLATTDRPGGIDLFA</sequence>
<dbReference type="Pfam" id="PF02120">
    <property type="entry name" value="Flg_hook"/>
    <property type="match status" value="1"/>
</dbReference>
<keyword evidence="3" id="KW-0969">Cilium</keyword>
<evidence type="ECO:0000313" key="3">
    <source>
        <dbReference type="EMBL" id="ADH85880.1"/>
    </source>
</evidence>
<reference evidence="4" key="1">
    <citation type="submission" date="2010-02" db="EMBL/GenBank/DDBJ databases">
        <title>Complete sequence of Desulfurivibrio alkaliphilus AHT2.</title>
        <authorList>
            <consortium name="US DOE Joint Genome Institute"/>
            <person name="Pitluck S."/>
            <person name="Chertkov O."/>
            <person name="Detter J.C."/>
            <person name="Han C."/>
            <person name="Tapia R."/>
            <person name="Larimer F."/>
            <person name="Land M."/>
            <person name="Hauser L."/>
            <person name="Kyrpides N."/>
            <person name="Mikhailova N."/>
            <person name="Sorokin D.Y."/>
            <person name="Muyzer G."/>
            <person name="Woyke T."/>
        </authorList>
    </citation>
    <scope>NUCLEOTIDE SEQUENCE [LARGE SCALE GENOMIC DNA]</scope>
    <source>
        <strain evidence="4">DSM 19089 / UNIQEM U267 / AHT2</strain>
    </source>
</reference>
<dbReference type="eggNOG" id="COG3144">
    <property type="taxonomic scope" value="Bacteria"/>
</dbReference>
<dbReference type="CDD" id="cd17470">
    <property type="entry name" value="T3SS_Flik_C"/>
    <property type="match status" value="1"/>
</dbReference>
<evidence type="ECO:0000259" key="2">
    <source>
        <dbReference type="Pfam" id="PF02120"/>
    </source>
</evidence>
<dbReference type="InterPro" id="IPR052563">
    <property type="entry name" value="FliK"/>
</dbReference>
<keyword evidence="3" id="KW-0282">Flagellum</keyword>
<keyword evidence="4" id="KW-1185">Reference proteome</keyword>
<dbReference type="InterPro" id="IPR021136">
    <property type="entry name" value="Flagellar_hook_control-like_C"/>
</dbReference>
<dbReference type="Gene3D" id="3.30.750.140">
    <property type="match status" value="1"/>
</dbReference>
<protein>
    <submittedName>
        <fullName evidence="3">Flagellar hook-length control protein</fullName>
    </submittedName>
</protein>
<keyword evidence="3" id="KW-0966">Cell projection</keyword>
<evidence type="ECO:0000256" key="1">
    <source>
        <dbReference type="SAM" id="MobiDB-lite"/>
    </source>
</evidence>
<dbReference type="PANTHER" id="PTHR37533">
    <property type="entry name" value="FLAGELLAR HOOK-LENGTH CONTROL PROTEIN"/>
    <property type="match status" value="1"/>
</dbReference>
<dbReference type="RefSeq" id="WP_013163409.1">
    <property type="nucleotide sequence ID" value="NC_014216.1"/>
</dbReference>
<dbReference type="PANTHER" id="PTHR37533:SF2">
    <property type="entry name" value="FLAGELLAR HOOK-LENGTH CONTROL PROTEIN"/>
    <property type="match status" value="1"/>
</dbReference>
<name>D6Z2V5_DESAT</name>
<dbReference type="InterPro" id="IPR038610">
    <property type="entry name" value="FliK-like_C_sf"/>
</dbReference>
<proteinExistence type="predicted"/>
<dbReference type="AlphaFoldDB" id="D6Z2V5"/>
<dbReference type="InParanoid" id="D6Z2V5"/>
<accession>D6Z2V5</accession>
<dbReference type="EMBL" id="CP001940">
    <property type="protein sequence ID" value="ADH85880.1"/>
    <property type="molecule type" value="Genomic_DNA"/>
</dbReference>
<dbReference type="HOGENOM" id="CLU_445316_0_0_7"/>
<feature type="domain" description="Flagellar hook-length control protein-like C-terminal" evidence="2">
    <location>
        <begin position="487"/>
        <end position="561"/>
    </location>
</feature>
<dbReference type="Proteomes" id="UP000001508">
    <property type="component" value="Chromosome"/>
</dbReference>
<dbReference type="KEGG" id="dak:DaAHT2_1182"/>
<organism evidence="3 4">
    <name type="scientific">Desulfurivibrio alkaliphilus (strain DSM 19089 / UNIQEM U267 / AHT2)</name>
    <dbReference type="NCBI Taxonomy" id="589865"/>
    <lineage>
        <taxon>Bacteria</taxon>
        <taxon>Pseudomonadati</taxon>
        <taxon>Thermodesulfobacteriota</taxon>
        <taxon>Desulfobulbia</taxon>
        <taxon>Desulfobulbales</taxon>
        <taxon>Desulfobulbaceae</taxon>
        <taxon>Desulfurivibrio</taxon>
    </lineage>
</organism>
<evidence type="ECO:0000313" key="4">
    <source>
        <dbReference type="Proteomes" id="UP000001508"/>
    </source>
</evidence>
<dbReference type="STRING" id="589865.DaAHT2_1182"/>
<feature type="compositionally biased region" description="Basic and acidic residues" evidence="1">
    <location>
        <begin position="27"/>
        <end position="41"/>
    </location>
</feature>
<gene>
    <name evidence="3" type="ordered locus">DaAHT2_1182</name>
</gene>
<feature type="region of interest" description="Disordered" evidence="1">
    <location>
        <begin position="1"/>
        <end position="84"/>
    </location>
</feature>